<feature type="compositionally biased region" description="Polar residues" evidence="1">
    <location>
        <begin position="130"/>
        <end position="143"/>
    </location>
</feature>
<organism evidence="2 3">
    <name type="scientific">Protopolystoma xenopodis</name>
    <dbReference type="NCBI Taxonomy" id="117903"/>
    <lineage>
        <taxon>Eukaryota</taxon>
        <taxon>Metazoa</taxon>
        <taxon>Spiralia</taxon>
        <taxon>Lophotrochozoa</taxon>
        <taxon>Platyhelminthes</taxon>
        <taxon>Monogenea</taxon>
        <taxon>Polyopisthocotylea</taxon>
        <taxon>Polystomatidea</taxon>
        <taxon>Polystomatidae</taxon>
        <taxon>Protopolystoma</taxon>
    </lineage>
</organism>
<keyword evidence="3" id="KW-1185">Reference proteome</keyword>
<name>A0A448WGJ9_9PLAT</name>
<feature type="compositionally biased region" description="Low complexity" evidence="1">
    <location>
        <begin position="62"/>
        <end position="79"/>
    </location>
</feature>
<evidence type="ECO:0000313" key="2">
    <source>
        <dbReference type="EMBL" id="VEL11254.1"/>
    </source>
</evidence>
<sequence length="286" mass="30222">MRNGVEENLLPDSYLNSTLTEPLLVPGLKDLFKSDCVPPPPLPPPPRQRPKRPAPPPPPVVSEFFSSISTSTGTTNSESPIPTLASAYQQVTGSSEMFLRQLTGNLEAMSPCADTSPSTSPSPIDRDLSSHVSPGSRSTAPTRISLSASQACASLSSTAVTTSSIQILHTTSDAASFPVFVHSGPAECSGDDASVGIGTQPRHEFLFSQATSSSITAPPRPPPPRLAASTSSGQLRRQSSNATTAVGAVYGLDEQRAQRQYQMEQGIGLPPTPKVHVRHLPFFRIV</sequence>
<dbReference type="Proteomes" id="UP000784294">
    <property type="component" value="Unassembled WGS sequence"/>
</dbReference>
<accession>A0A448WGJ9</accession>
<feature type="region of interest" description="Disordered" evidence="1">
    <location>
        <begin position="108"/>
        <end position="143"/>
    </location>
</feature>
<gene>
    <name evidence="2" type="ORF">PXEA_LOCUS4694</name>
</gene>
<reference evidence="2" key="1">
    <citation type="submission" date="2018-11" db="EMBL/GenBank/DDBJ databases">
        <authorList>
            <consortium name="Pathogen Informatics"/>
        </authorList>
    </citation>
    <scope>NUCLEOTIDE SEQUENCE</scope>
</reference>
<dbReference type="EMBL" id="CAAALY010011272">
    <property type="protein sequence ID" value="VEL11254.1"/>
    <property type="molecule type" value="Genomic_DNA"/>
</dbReference>
<proteinExistence type="predicted"/>
<protein>
    <submittedName>
        <fullName evidence="2">Uncharacterized protein</fullName>
    </submittedName>
</protein>
<feature type="region of interest" description="Disordered" evidence="1">
    <location>
        <begin position="211"/>
        <end position="241"/>
    </location>
</feature>
<comment type="caution">
    <text evidence="2">The sequence shown here is derived from an EMBL/GenBank/DDBJ whole genome shotgun (WGS) entry which is preliminary data.</text>
</comment>
<feature type="compositionally biased region" description="Pro residues" evidence="1">
    <location>
        <begin position="37"/>
        <end position="60"/>
    </location>
</feature>
<dbReference type="AlphaFoldDB" id="A0A448WGJ9"/>
<evidence type="ECO:0000256" key="1">
    <source>
        <dbReference type="SAM" id="MobiDB-lite"/>
    </source>
</evidence>
<feature type="region of interest" description="Disordered" evidence="1">
    <location>
        <begin position="34"/>
        <end position="81"/>
    </location>
</feature>
<evidence type="ECO:0000313" key="3">
    <source>
        <dbReference type="Proteomes" id="UP000784294"/>
    </source>
</evidence>